<keyword evidence="2" id="KW-0812">Transmembrane</keyword>
<feature type="region of interest" description="Disordered" evidence="1">
    <location>
        <begin position="1"/>
        <end position="30"/>
    </location>
</feature>
<dbReference type="AlphaFoldDB" id="A0A8X7C1A1"/>
<evidence type="ECO:0000256" key="1">
    <source>
        <dbReference type="SAM" id="MobiDB-lite"/>
    </source>
</evidence>
<evidence type="ECO:0000313" key="3">
    <source>
        <dbReference type="EMBL" id="GFY51645.1"/>
    </source>
</evidence>
<name>A0A8X7C1A1_9ARAC</name>
<sequence length="106" mass="11887">MAGRYARAQSHRGRETSSSQSSGNRAHKFHSARGITTAKVAPPNMEYYYAIVATVTGLSMVLYWNTLGADFAYDDRKKIDSVLCMTVVKHYKILTYECRLVATSWG</sequence>
<evidence type="ECO:0000313" key="4">
    <source>
        <dbReference type="Proteomes" id="UP000886998"/>
    </source>
</evidence>
<accession>A0A8X7C1A1</accession>
<feature type="transmembrane region" description="Helical" evidence="2">
    <location>
        <begin position="47"/>
        <end position="67"/>
    </location>
</feature>
<keyword evidence="4" id="KW-1185">Reference proteome</keyword>
<comment type="caution">
    <text evidence="3">The sequence shown here is derived from an EMBL/GenBank/DDBJ whole genome shotgun (WGS) entry which is preliminary data.</text>
</comment>
<gene>
    <name evidence="3" type="primary">AVEN_230581_1</name>
    <name evidence="3" type="ORF">TNIN_128351</name>
</gene>
<keyword evidence="2" id="KW-0472">Membrane</keyword>
<dbReference type="Proteomes" id="UP000886998">
    <property type="component" value="Unassembled WGS sequence"/>
</dbReference>
<organism evidence="3 4">
    <name type="scientific">Trichonephila inaurata madagascariensis</name>
    <dbReference type="NCBI Taxonomy" id="2747483"/>
    <lineage>
        <taxon>Eukaryota</taxon>
        <taxon>Metazoa</taxon>
        <taxon>Ecdysozoa</taxon>
        <taxon>Arthropoda</taxon>
        <taxon>Chelicerata</taxon>
        <taxon>Arachnida</taxon>
        <taxon>Araneae</taxon>
        <taxon>Araneomorphae</taxon>
        <taxon>Entelegynae</taxon>
        <taxon>Araneoidea</taxon>
        <taxon>Nephilidae</taxon>
        <taxon>Trichonephila</taxon>
        <taxon>Trichonephila inaurata</taxon>
    </lineage>
</organism>
<protein>
    <submittedName>
        <fullName evidence="3">Uncharacterized protein</fullName>
    </submittedName>
</protein>
<proteinExistence type="predicted"/>
<keyword evidence="2" id="KW-1133">Transmembrane helix</keyword>
<reference evidence="3" key="1">
    <citation type="submission" date="2020-08" db="EMBL/GenBank/DDBJ databases">
        <title>Multicomponent nature underlies the extraordinary mechanical properties of spider dragline silk.</title>
        <authorList>
            <person name="Kono N."/>
            <person name="Nakamura H."/>
            <person name="Mori M."/>
            <person name="Yoshida Y."/>
            <person name="Ohtoshi R."/>
            <person name="Malay A.D."/>
            <person name="Moran D.A.P."/>
            <person name="Tomita M."/>
            <person name="Numata K."/>
            <person name="Arakawa K."/>
        </authorList>
    </citation>
    <scope>NUCLEOTIDE SEQUENCE</scope>
</reference>
<dbReference type="OrthoDB" id="6431227at2759"/>
<evidence type="ECO:0000256" key="2">
    <source>
        <dbReference type="SAM" id="Phobius"/>
    </source>
</evidence>
<dbReference type="EMBL" id="BMAV01008230">
    <property type="protein sequence ID" value="GFY51645.1"/>
    <property type="molecule type" value="Genomic_DNA"/>
</dbReference>